<sequence>MSVMISLRSFRLSNTSGHCVLVEANKPAMIPSPLREGAIMAGMVDYDAPLETVPTPEVRPTPLPSELPSEGHITGPFPVVTSAPAKTVEAPTQVEDTGVDDAEALATAVRKLLVRNDPTDFKNDGTPKVVKVVSEMPPECKRPTATQVFAAYEKLQDDPDLAITD</sequence>
<accession>A0A0F9K4M0</accession>
<dbReference type="AlphaFoldDB" id="A0A0F9K4M0"/>
<name>A0A0F9K4M0_9ZZZZ</name>
<gene>
    <name evidence="1" type="ORF">LCGC14_1375360</name>
</gene>
<dbReference type="EMBL" id="LAZR01008727">
    <property type="protein sequence ID" value="KKM76913.1"/>
    <property type="molecule type" value="Genomic_DNA"/>
</dbReference>
<reference evidence="1" key="1">
    <citation type="journal article" date="2015" name="Nature">
        <title>Complex archaea that bridge the gap between prokaryotes and eukaryotes.</title>
        <authorList>
            <person name="Spang A."/>
            <person name="Saw J.H."/>
            <person name="Jorgensen S.L."/>
            <person name="Zaremba-Niedzwiedzka K."/>
            <person name="Martijn J."/>
            <person name="Lind A.E."/>
            <person name="van Eijk R."/>
            <person name="Schleper C."/>
            <person name="Guy L."/>
            <person name="Ettema T.J."/>
        </authorList>
    </citation>
    <scope>NUCLEOTIDE SEQUENCE</scope>
</reference>
<protein>
    <submittedName>
        <fullName evidence="1">Uncharacterized protein</fullName>
    </submittedName>
</protein>
<proteinExistence type="predicted"/>
<organism evidence="1">
    <name type="scientific">marine sediment metagenome</name>
    <dbReference type="NCBI Taxonomy" id="412755"/>
    <lineage>
        <taxon>unclassified sequences</taxon>
        <taxon>metagenomes</taxon>
        <taxon>ecological metagenomes</taxon>
    </lineage>
</organism>
<comment type="caution">
    <text evidence="1">The sequence shown here is derived from an EMBL/GenBank/DDBJ whole genome shotgun (WGS) entry which is preliminary data.</text>
</comment>
<evidence type="ECO:0000313" key="1">
    <source>
        <dbReference type="EMBL" id="KKM76913.1"/>
    </source>
</evidence>